<feature type="transmembrane region" description="Helical" evidence="1">
    <location>
        <begin position="232"/>
        <end position="253"/>
    </location>
</feature>
<protein>
    <recommendedName>
        <fullName evidence="4">Protein CHAPERONE-LIKE PROTEIN OF POR1, chloroplastic</fullName>
    </recommendedName>
</protein>
<accession>A0A834LBV8</accession>
<feature type="transmembrane region" description="Helical" evidence="1">
    <location>
        <begin position="175"/>
        <end position="192"/>
    </location>
</feature>
<dbReference type="Pfam" id="PF11833">
    <property type="entry name" value="CPP1-like"/>
    <property type="match status" value="1"/>
</dbReference>
<dbReference type="PANTHER" id="PTHR33372">
    <property type="match status" value="1"/>
</dbReference>
<keyword evidence="1" id="KW-0812">Transmembrane</keyword>
<dbReference type="EMBL" id="WJXA01000011">
    <property type="protein sequence ID" value="KAF7127720.1"/>
    <property type="molecule type" value="Genomic_DNA"/>
</dbReference>
<proteinExistence type="predicted"/>
<gene>
    <name evidence="2" type="ORF">RHSIM_Rhsim11G0054400</name>
</gene>
<evidence type="ECO:0008006" key="4">
    <source>
        <dbReference type="Google" id="ProtNLM"/>
    </source>
</evidence>
<keyword evidence="1" id="KW-0472">Membrane</keyword>
<dbReference type="GO" id="GO:0031969">
    <property type="term" value="C:chloroplast membrane"/>
    <property type="evidence" value="ECO:0007669"/>
    <property type="project" value="TreeGrafter"/>
</dbReference>
<dbReference type="PANTHER" id="PTHR33372:SF2">
    <property type="entry name" value="PROTEIN CHAPERONE-LIKE PROTEIN OF POR1, CHLOROPLASTIC"/>
    <property type="match status" value="1"/>
</dbReference>
<sequence>MLPITSTLAPTSPIMNAQSPCISISANSKSPSTVRVLSFRSPRCAGDSRYEGNTPTFPRINVQDPYRRLGVSRDASEKEIWSSRNFLLAQYAPYERSAESIELAFEKLLMDSFVRTKKRKINLKSMLKKQVQESPPWFKNLLGFVEVPPTVIILRRLFLFAFIAGWSIMNSAETGPAFQVAISLGACVYFLNGKKKSLAKASMIGLGLLVAGWICGSFLVPAIPAALLHPSWTLELITSLVAYVFLFLGCTFLK</sequence>
<dbReference type="AlphaFoldDB" id="A0A834LBV8"/>
<evidence type="ECO:0000313" key="2">
    <source>
        <dbReference type="EMBL" id="KAF7127720.1"/>
    </source>
</evidence>
<feature type="transmembrane region" description="Helical" evidence="1">
    <location>
        <begin position="204"/>
        <end position="226"/>
    </location>
</feature>
<organism evidence="2 3">
    <name type="scientific">Rhododendron simsii</name>
    <name type="common">Sims's rhododendron</name>
    <dbReference type="NCBI Taxonomy" id="118357"/>
    <lineage>
        <taxon>Eukaryota</taxon>
        <taxon>Viridiplantae</taxon>
        <taxon>Streptophyta</taxon>
        <taxon>Embryophyta</taxon>
        <taxon>Tracheophyta</taxon>
        <taxon>Spermatophyta</taxon>
        <taxon>Magnoliopsida</taxon>
        <taxon>eudicotyledons</taxon>
        <taxon>Gunneridae</taxon>
        <taxon>Pentapetalae</taxon>
        <taxon>asterids</taxon>
        <taxon>Ericales</taxon>
        <taxon>Ericaceae</taxon>
        <taxon>Ericoideae</taxon>
        <taxon>Rhodoreae</taxon>
        <taxon>Rhododendron</taxon>
    </lineage>
</organism>
<evidence type="ECO:0000256" key="1">
    <source>
        <dbReference type="SAM" id="Phobius"/>
    </source>
</evidence>
<keyword evidence="3" id="KW-1185">Reference proteome</keyword>
<keyword evidence="1" id="KW-1133">Transmembrane helix</keyword>
<comment type="caution">
    <text evidence="2">The sequence shown here is derived from an EMBL/GenBank/DDBJ whole genome shotgun (WGS) entry which is preliminary data.</text>
</comment>
<evidence type="ECO:0000313" key="3">
    <source>
        <dbReference type="Proteomes" id="UP000626092"/>
    </source>
</evidence>
<dbReference type="InterPro" id="IPR021788">
    <property type="entry name" value="CPP1-like"/>
</dbReference>
<dbReference type="OrthoDB" id="2014563at2759"/>
<name>A0A834LBV8_RHOSS</name>
<reference evidence="2" key="1">
    <citation type="submission" date="2019-11" db="EMBL/GenBank/DDBJ databases">
        <authorList>
            <person name="Liu Y."/>
            <person name="Hou J."/>
            <person name="Li T.-Q."/>
            <person name="Guan C.-H."/>
            <person name="Wu X."/>
            <person name="Wu H.-Z."/>
            <person name="Ling F."/>
            <person name="Zhang R."/>
            <person name="Shi X.-G."/>
            <person name="Ren J.-P."/>
            <person name="Chen E.-F."/>
            <person name="Sun J.-M."/>
        </authorList>
    </citation>
    <scope>NUCLEOTIDE SEQUENCE</scope>
    <source>
        <strain evidence="2">Adult_tree_wgs_1</strain>
        <tissue evidence="2">Leaves</tissue>
    </source>
</reference>
<dbReference type="Proteomes" id="UP000626092">
    <property type="component" value="Unassembled WGS sequence"/>
</dbReference>